<accession>A0A6C0DJ21</accession>
<dbReference type="AlphaFoldDB" id="A0A6C0DJ21"/>
<sequence length="363" mass="40475">MPRAAISKPRKSKLVEHPLEVVETIPEIAAVNEIIPQTPLLTKTKRSPKAKGKQAPIVAVVSANGEIQGTFTPEPRRPLIAHLPFRTSEVQFQDGPLMYDPRPPGVPEPYEADDLYTSNSELIEQPLEQKREYLPPAVSESVQLVAQAQPSTVAQVKEETKAFRTIDVMLEYKVANETRTLPESVEAACFWCAGCFEGRPVVIPSLEERGIYKVYGNFCTLSCALSYLLTEQVDPQVRWERQALLNRMYKQTSAIHPAPPRESLSLFGGSLSHEQYRAIIEKKVLRIDSHLPPVISILATLDTKPIDFYETSLRNTSVNASLGGAVELMKNSDPGLRLKRSKPLKDKESTLDAVMNFSVKVRC</sequence>
<reference evidence="1" key="1">
    <citation type="journal article" date="2020" name="Nature">
        <title>Giant virus diversity and host interactions through global metagenomics.</title>
        <authorList>
            <person name="Schulz F."/>
            <person name="Roux S."/>
            <person name="Paez-Espino D."/>
            <person name="Jungbluth S."/>
            <person name="Walsh D.A."/>
            <person name="Denef V.J."/>
            <person name="McMahon K.D."/>
            <person name="Konstantinidis K.T."/>
            <person name="Eloe-Fadrosh E.A."/>
            <person name="Kyrpides N.C."/>
            <person name="Woyke T."/>
        </authorList>
    </citation>
    <scope>NUCLEOTIDE SEQUENCE</scope>
    <source>
        <strain evidence="1">GVMAG-M-3300023174-189</strain>
    </source>
</reference>
<evidence type="ECO:0000313" key="1">
    <source>
        <dbReference type="EMBL" id="QHT16517.1"/>
    </source>
</evidence>
<evidence type="ECO:0008006" key="2">
    <source>
        <dbReference type="Google" id="ProtNLM"/>
    </source>
</evidence>
<organism evidence="1">
    <name type="scientific">viral metagenome</name>
    <dbReference type="NCBI Taxonomy" id="1070528"/>
    <lineage>
        <taxon>unclassified sequences</taxon>
        <taxon>metagenomes</taxon>
        <taxon>organismal metagenomes</taxon>
    </lineage>
</organism>
<protein>
    <recommendedName>
        <fullName evidence="2">MYM-type domain-containing protein</fullName>
    </recommendedName>
</protein>
<proteinExistence type="predicted"/>
<dbReference type="EMBL" id="MN739626">
    <property type="protein sequence ID" value="QHT16517.1"/>
    <property type="molecule type" value="Genomic_DNA"/>
</dbReference>
<name>A0A6C0DJ21_9ZZZZ</name>